<sequence length="460" mass="50913">MNKNNFFSNLGFAISKAFYFFKKKWDHFWGNHPILKKSIFTFLLLLLFIIGTQIRIPYVKIGAGVENSTFFSTLNMVSGGGLKQFSLMALGISPFISASLIMSLLQTRLFPPILKLSQSGPQGRKKINVITRVLTLIISFPQAILLAKSLQAGQIIQFSTDNNFVIYGFIPFILVGGSLIALFLGEEITAKGIGNGTSLIIFVGIAMGLPATFQMAFRHYVGDLNSPGLLNGIIKFITYLAGYLILIVVIIFFYLAERHIPIQQIGAGRSSQVKEMGKLPIKANPAGIMPIIFAFMALSFPNMIAGLLSDTNYGKFWIQNNLQFHQPIGFSLLVIVTFIFSIIIGLQQPRIDKIAEDFVKSSTFIPGIRPGEDTENYLIGVVFRLSIFSAFYLTTLAAIQFIMVMLGMPQGIAFGGTSMMILVSVSLETVSQVKARFKSQKMSMSNKKAKSFKDHKGLLW</sequence>
<feature type="transmembrane region" description="Helical" evidence="9">
    <location>
        <begin position="126"/>
        <end position="144"/>
    </location>
</feature>
<proteinExistence type="inferred from homology"/>
<protein>
    <recommendedName>
        <fullName evidence="9">Protein translocase subunit SecY</fullName>
    </recommendedName>
</protein>
<feature type="transmembrane region" description="Helical" evidence="9">
    <location>
        <begin position="164"/>
        <end position="184"/>
    </location>
</feature>
<dbReference type="HAMAP" id="MF_01465">
    <property type="entry name" value="SecY"/>
    <property type="match status" value="1"/>
</dbReference>
<comment type="similarity">
    <text evidence="2 9 10">Belongs to the SecY/SEC61-alpha family.</text>
</comment>
<dbReference type="Pfam" id="PF00344">
    <property type="entry name" value="SecY"/>
    <property type="match status" value="1"/>
</dbReference>
<reference evidence="11" key="1">
    <citation type="submission" date="2022-07" db="EMBL/GenBank/DDBJ databases">
        <title>Complete genome of Mycoplasma equigenitalium type strain T37.</title>
        <authorList>
            <person name="Spergser J."/>
        </authorList>
    </citation>
    <scope>NUCLEOTIDE SEQUENCE</scope>
    <source>
        <strain evidence="11">T37</strain>
    </source>
</reference>
<keyword evidence="12" id="KW-1185">Reference proteome</keyword>
<evidence type="ECO:0000256" key="5">
    <source>
        <dbReference type="ARBA" id="ARBA00022927"/>
    </source>
</evidence>
<evidence type="ECO:0000313" key="11">
    <source>
        <dbReference type="EMBL" id="UUD37101.1"/>
    </source>
</evidence>
<evidence type="ECO:0000256" key="6">
    <source>
        <dbReference type="ARBA" id="ARBA00022989"/>
    </source>
</evidence>
<feature type="transmembrane region" description="Helical" evidence="9">
    <location>
        <begin position="85"/>
        <end position="105"/>
    </location>
</feature>
<feature type="transmembrane region" description="Helical" evidence="9">
    <location>
        <begin position="286"/>
        <end position="308"/>
    </location>
</feature>
<evidence type="ECO:0000256" key="3">
    <source>
        <dbReference type="ARBA" id="ARBA00022448"/>
    </source>
</evidence>
<dbReference type="InterPro" id="IPR030659">
    <property type="entry name" value="SecY_CS"/>
</dbReference>
<keyword evidence="9" id="KW-1003">Cell membrane</keyword>
<dbReference type="PRINTS" id="PR00303">
    <property type="entry name" value="SECYTRNLCASE"/>
</dbReference>
<keyword evidence="8 9" id="KW-0472">Membrane</keyword>
<organism evidence="11 12">
    <name type="scientific">Mycoplasmopsis equigenitalium</name>
    <dbReference type="NCBI Taxonomy" id="114883"/>
    <lineage>
        <taxon>Bacteria</taxon>
        <taxon>Bacillati</taxon>
        <taxon>Mycoplasmatota</taxon>
        <taxon>Mycoplasmoidales</taxon>
        <taxon>Metamycoplasmataceae</taxon>
        <taxon>Mycoplasmopsis</taxon>
    </lineage>
</organism>
<feature type="transmembrane region" description="Helical" evidence="9">
    <location>
        <begin position="385"/>
        <end position="406"/>
    </location>
</feature>
<evidence type="ECO:0000256" key="10">
    <source>
        <dbReference type="RuleBase" id="RU004349"/>
    </source>
</evidence>
<evidence type="ECO:0000313" key="12">
    <source>
        <dbReference type="Proteomes" id="UP001059576"/>
    </source>
</evidence>
<dbReference type="NCBIfam" id="TIGR00967">
    <property type="entry name" value="3a0501s007"/>
    <property type="match status" value="1"/>
</dbReference>
<feature type="transmembrane region" description="Helical" evidence="9">
    <location>
        <begin position="196"/>
        <end position="216"/>
    </location>
</feature>
<evidence type="ECO:0000256" key="4">
    <source>
        <dbReference type="ARBA" id="ARBA00022692"/>
    </source>
</evidence>
<comment type="function">
    <text evidence="9">The central subunit of the protein translocation channel SecYEG. Consists of two halves formed by TMs 1-5 and 6-10. These two domains form a lateral gate at the front which open onto the bilayer between TMs 2 and 7, and are clamped together by SecE at the back. The channel is closed by both a pore ring composed of hydrophobic SecY resides and a short helix (helix 2A) on the extracellular side of the membrane which forms a plug. The plug probably moves laterally to allow the channel to open. The ring and the pore may move independently.</text>
</comment>
<evidence type="ECO:0000256" key="1">
    <source>
        <dbReference type="ARBA" id="ARBA00004141"/>
    </source>
</evidence>
<comment type="caution">
    <text evidence="9">Lacks conserved residue(s) required for the propagation of feature annotation.</text>
</comment>
<dbReference type="InterPro" id="IPR026593">
    <property type="entry name" value="SecY"/>
</dbReference>
<name>A0ABY5J5E4_9BACT</name>
<dbReference type="RefSeq" id="WP_129722276.1">
    <property type="nucleotide sequence ID" value="NZ_CP101808.1"/>
</dbReference>
<comment type="subcellular location">
    <subcellularLocation>
        <location evidence="9">Cell membrane</location>
        <topology evidence="9">Multi-pass membrane protein</topology>
    </subcellularLocation>
    <subcellularLocation>
        <location evidence="1">Membrane</location>
        <topology evidence="1">Multi-pass membrane protein</topology>
    </subcellularLocation>
</comment>
<dbReference type="PROSITE" id="PS00756">
    <property type="entry name" value="SECY_2"/>
    <property type="match status" value="1"/>
</dbReference>
<keyword evidence="5 9" id="KW-0653">Protein transport</keyword>
<evidence type="ECO:0000256" key="2">
    <source>
        <dbReference type="ARBA" id="ARBA00005751"/>
    </source>
</evidence>
<feature type="transmembrane region" description="Helical" evidence="9">
    <location>
        <begin position="236"/>
        <end position="256"/>
    </location>
</feature>
<dbReference type="InterPro" id="IPR002208">
    <property type="entry name" value="SecY/SEC61-alpha"/>
</dbReference>
<feature type="transmembrane region" description="Helical" evidence="9">
    <location>
        <begin position="328"/>
        <end position="346"/>
    </location>
</feature>
<keyword evidence="3 9" id="KW-0813">Transport</keyword>
<dbReference type="PANTHER" id="PTHR10906">
    <property type="entry name" value="SECY/SEC61-ALPHA FAMILY MEMBER"/>
    <property type="match status" value="1"/>
</dbReference>
<dbReference type="EMBL" id="CP101808">
    <property type="protein sequence ID" value="UUD37101.1"/>
    <property type="molecule type" value="Genomic_DNA"/>
</dbReference>
<keyword evidence="4 9" id="KW-0812">Transmembrane</keyword>
<dbReference type="Proteomes" id="UP001059576">
    <property type="component" value="Chromosome"/>
</dbReference>
<dbReference type="PIRSF" id="PIRSF004557">
    <property type="entry name" value="SecY"/>
    <property type="match status" value="1"/>
</dbReference>
<keyword evidence="7 9" id="KW-0811">Translocation</keyword>
<gene>
    <name evidence="9 11" type="primary">secY</name>
    <name evidence="11" type="ORF">NPA09_00800</name>
</gene>
<dbReference type="SUPFAM" id="SSF103491">
    <property type="entry name" value="Preprotein translocase SecY subunit"/>
    <property type="match status" value="1"/>
</dbReference>
<evidence type="ECO:0000256" key="9">
    <source>
        <dbReference type="HAMAP-Rule" id="MF_01465"/>
    </source>
</evidence>
<evidence type="ECO:0000256" key="8">
    <source>
        <dbReference type="ARBA" id="ARBA00023136"/>
    </source>
</evidence>
<comment type="subunit">
    <text evidence="9">Component of the Sec protein translocase complex. Heterotrimer consisting of SecY, SecE and SecG subunits. The heterotrimers can form oligomers, although 1 heterotrimer is thought to be able to translocate proteins. Interacts with the ribosome. Interacts with SecDF, and other proteins may be involved. Interacts with SecA.</text>
</comment>
<keyword evidence="6 9" id="KW-1133">Transmembrane helix</keyword>
<dbReference type="Gene3D" id="1.10.3370.10">
    <property type="entry name" value="SecY subunit domain"/>
    <property type="match status" value="1"/>
</dbReference>
<accession>A0ABY5J5E4</accession>
<dbReference type="InterPro" id="IPR023201">
    <property type="entry name" value="SecY_dom_sf"/>
</dbReference>
<feature type="transmembrane region" description="Helical" evidence="9">
    <location>
        <begin position="412"/>
        <end position="431"/>
    </location>
</feature>
<evidence type="ECO:0000256" key="7">
    <source>
        <dbReference type="ARBA" id="ARBA00023010"/>
    </source>
</evidence>